<evidence type="ECO:0000256" key="17">
    <source>
        <dbReference type="PIRNR" id="PIRNR009437"/>
    </source>
</evidence>
<comment type="catalytic activity">
    <reaction evidence="16 17">
        <text>a ubiquinone + n Na(+)(in) + NADH + H(+) = a ubiquinol + n Na(+)(out) + NAD(+)</text>
        <dbReference type="Rhea" id="RHEA:47748"/>
        <dbReference type="Rhea" id="RHEA-COMP:9565"/>
        <dbReference type="Rhea" id="RHEA-COMP:9566"/>
        <dbReference type="ChEBI" id="CHEBI:15378"/>
        <dbReference type="ChEBI" id="CHEBI:16389"/>
        <dbReference type="ChEBI" id="CHEBI:17976"/>
        <dbReference type="ChEBI" id="CHEBI:29101"/>
        <dbReference type="ChEBI" id="CHEBI:57540"/>
        <dbReference type="ChEBI" id="CHEBI:57945"/>
        <dbReference type="EC" id="7.2.1.1"/>
    </reaction>
</comment>
<keyword evidence="12 16" id="KW-0406">Ion transport</keyword>
<evidence type="ECO:0000256" key="11">
    <source>
        <dbReference type="ARBA" id="ARBA00023053"/>
    </source>
</evidence>
<reference evidence="20 21" key="1">
    <citation type="submission" date="2018-06" db="EMBL/GenBank/DDBJ databases">
        <title>Three novel Pseudomonas species isolated from symptomatic oak.</title>
        <authorList>
            <person name="Bueno-Gonzalez V."/>
            <person name="Brady C."/>
        </authorList>
    </citation>
    <scope>NUCLEOTIDE SEQUENCE [LARGE SCALE GENOMIC DNA]</scope>
    <source>
        <strain evidence="20 21">P9A</strain>
    </source>
</reference>
<dbReference type="HAMAP" id="MF_00427">
    <property type="entry name" value="NqrC"/>
    <property type="match status" value="1"/>
</dbReference>
<keyword evidence="21" id="KW-1185">Reference proteome</keyword>
<evidence type="ECO:0000256" key="16">
    <source>
        <dbReference type="HAMAP-Rule" id="MF_00427"/>
    </source>
</evidence>
<dbReference type="NCBIfam" id="TIGR01938">
    <property type="entry name" value="nqrC"/>
    <property type="match status" value="1"/>
</dbReference>
<comment type="function">
    <text evidence="16">NQR complex catalyzes the reduction of ubiquinone-1 to ubiquinol by two successive reactions, coupled with the transport of Na(+) ions from the cytoplasm to the periplasm. NqrA to NqrE are probably involved in the second step, the conversion of ubisemiquinone to ubiquinol.</text>
</comment>
<evidence type="ECO:0000256" key="5">
    <source>
        <dbReference type="ARBA" id="ARBA00022630"/>
    </source>
</evidence>
<evidence type="ECO:0000256" key="13">
    <source>
        <dbReference type="ARBA" id="ARBA00023075"/>
    </source>
</evidence>
<organism evidence="20 21">
    <name type="scientific">Phytopseudomonas daroniae</name>
    <dbReference type="NCBI Taxonomy" id="2487519"/>
    <lineage>
        <taxon>Bacteria</taxon>
        <taxon>Pseudomonadati</taxon>
        <taxon>Pseudomonadota</taxon>
        <taxon>Gammaproteobacteria</taxon>
        <taxon>Pseudomonadales</taxon>
        <taxon>Pseudomonadaceae</taxon>
        <taxon>Phytopseudomonas</taxon>
    </lineage>
</organism>
<name>A0A4Q9QQN3_9GAMM</name>
<dbReference type="InterPro" id="IPR010204">
    <property type="entry name" value="NqrC"/>
</dbReference>
<comment type="similarity">
    <text evidence="16 17">Belongs to the NqrC family.</text>
</comment>
<dbReference type="PIRSF" id="PIRSF009437">
    <property type="entry name" value="NQR-1_subunit_C"/>
    <property type="match status" value="1"/>
</dbReference>
<keyword evidence="13 16" id="KW-0830">Ubiquinone</keyword>
<dbReference type="OrthoDB" id="9786835at2"/>
<evidence type="ECO:0000256" key="12">
    <source>
        <dbReference type="ARBA" id="ARBA00023065"/>
    </source>
</evidence>
<evidence type="ECO:0000256" key="1">
    <source>
        <dbReference type="ARBA" id="ARBA00022448"/>
    </source>
</evidence>
<accession>A0A4Q9QQN3</accession>
<comment type="subcellular location">
    <subcellularLocation>
        <location evidence="16">Cell membrane</location>
        <topology evidence="16">Single-pass membrane protein</topology>
    </subcellularLocation>
</comment>
<evidence type="ECO:0000256" key="14">
    <source>
        <dbReference type="ARBA" id="ARBA00023136"/>
    </source>
</evidence>
<evidence type="ECO:0000256" key="15">
    <source>
        <dbReference type="ARBA" id="ARBA00023201"/>
    </source>
</evidence>
<evidence type="ECO:0000256" key="3">
    <source>
        <dbReference type="ARBA" id="ARBA00022519"/>
    </source>
</evidence>
<evidence type="ECO:0000256" key="9">
    <source>
        <dbReference type="ARBA" id="ARBA00022989"/>
    </source>
</evidence>
<comment type="cofactor">
    <cofactor evidence="16 17">
        <name>FMN</name>
        <dbReference type="ChEBI" id="CHEBI:58210"/>
    </cofactor>
</comment>
<keyword evidence="2 16" id="KW-1003">Cell membrane</keyword>
<dbReference type="SMART" id="SM00900">
    <property type="entry name" value="FMN_bind"/>
    <property type="match status" value="1"/>
</dbReference>
<keyword evidence="10 16" id="KW-0520">NAD</keyword>
<dbReference type="EC" id="7.2.1.1" evidence="16 17"/>
<comment type="caution">
    <text evidence="16">Lacks conserved residue(s) required for the propagation of feature annotation.</text>
</comment>
<evidence type="ECO:0000256" key="18">
    <source>
        <dbReference type="SAM" id="MobiDB-lite"/>
    </source>
</evidence>
<keyword evidence="15 16" id="KW-0739">Sodium transport</keyword>
<evidence type="ECO:0000256" key="7">
    <source>
        <dbReference type="ARBA" id="ARBA00022692"/>
    </source>
</evidence>
<evidence type="ECO:0000256" key="4">
    <source>
        <dbReference type="ARBA" id="ARBA00022553"/>
    </source>
</evidence>
<keyword evidence="9 16" id="KW-1133">Transmembrane helix</keyword>
<dbReference type="GO" id="GO:0005886">
    <property type="term" value="C:plasma membrane"/>
    <property type="evidence" value="ECO:0007669"/>
    <property type="project" value="UniProtKB-SubCell"/>
</dbReference>
<feature type="region of interest" description="Disordered" evidence="18">
    <location>
        <begin position="87"/>
        <end position="106"/>
    </location>
</feature>
<dbReference type="PANTHER" id="PTHR37838">
    <property type="entry name" value="NA(+)-TRANSLOCATING NADH-QUINONE REDUCTASE SUBUNIT C"/>
    <property type="match status" value="1"/>
</dbReference>
<keyword evidence="14 16" id="KW-0472">Membrane</keyword>
<sequence length="261" mass="28542">MSKLKETPVRTLVVALVMCLVCSIAVSAAALILRPTQQENALVDRQRAVLEIAGLWQPGMSSEEVRAIFSEKVTPRLVDLRTGEYSDAHDPHTFDQEKASKDPAQSKTIVGGQDIASIRRLENYAVVYQIEHEGQMDRLILPVRGYGLWSTMYGFVALQSDLETVAGLGFYRHGETPGLGGEIDNPNWQAKWVGKKVYQNGEPTLRVIKGSVNPENAQADYQVDAIAGATLTGNGVTHMIQFWLGENGFGPFLAKLTAGEA</sequence>
<evidence type="ECO:0000313" key="21">
    <source>
        <dbReference type="Proteomes" id="UP000292302"/>
    </source>
</evidence>
<dbReference type="GO" id="GO:0006814">
    <property type="term" value="P:sodium ion transport"/>
    <property type="evidence" value="ECO:0007669"/>
    <property type="project" value="UniProtKB-UniRule"/>
</dbReference>
<evidence type="ECO:0000256" key="2">
    <source>
        <dbReference type="ARBA" id="ARBA00022475"/>
    </source>
</evidence>
<dbReference type="EMBL" id="QJUI01000002">
    <property type="protein sequence ID" value="TBU83217.1"/>
    <property type="molecule type" value="Genomic_DNA"/>
</dbReference>
<keyword evidence="4 16" id="KW-0597">Phosphoprotein</keyword>
<keyword evidence="5 16" id="KW-0285">Flavoprotein</keyword>
<evidence type="ECO:0000256" key="8">
    <source>
        <dbReference type="ARBA" id="ARBA00022967"/>
    </source>
</evidence>
<comment type="caution">
    <text evidence="20">The sequence shown here is derived from an EMBL/GenBank/DDBJ whole genome shotgun (WGS) entry which is preliminary data.</text>
</comment>
<keyword evidence="1 16" id="KW-0813">Transport</keyword>
<dbReference type="GO" id="GO:0016655">
    <property type="term" value="F:oxidoreductase activity, acting on NAD(P)H, quinone or similar compound as acceptor"/>
    <property type="evidence" value="ECO:0007669"/>
    <property type="project" value="UniProtKB-UniRule"/>
</dbReference>
<dbReference type="PANTHER" id="PTHR37838:SF1">
    <property type="entry name" value="NA(+)-TRANSLOCATING NADH-QUINONE REDUCTASE SUBUNIT C"/>
    <property type="match status" value="1"/>
</dbReference>
<gene>
    <name evidence="16" type="primary">nqrC</name>
    <name evidence="20" type="ORF">DNK06_01885</name>
</gene>
<dbReference type="NCBIfam" id="NF003749">
    <property type="entry name" value="PRK05346.1-5"/>
    <property type="match status" value="1"/>
</dbReference>
<dbReference type="AlphaFoldDB" id="A0A4Q9QQN3"/>
<evidence type="ECO:0000256" key="10">
    <source>
        <dbReference type="ARBA" id="ARBA00023027"/>
    </source>
</evidence>
<keyword evidence="7 16" id="KW-0812">Transmembrane</keyword>
<evidence type="ECO:0000313" key="20">
    <source>
        <dbReference type="EMBL" id="TBU83217.1"/>
    </source>
</evidence>
<dbReference type="RefSeq" id="WP_131178652.1">
    <property type="nucleotide sequence ID" value="NZ_QJUI01000002.1"/>
</dbReference>
<proteinExistence type="inferred from homology"/>
<keyword evidence="8 16" id="KW-1278">Translocase</keyword>
<keyword evidence="3" id="KW-0997">Cell inner membrane</keyword>
<protein>
    <recommendedName>
        <fullName evidence="16 17">Na(+)-translocating NADH-quinone reductase subunit C</fullName>
        <shortName evidence="16 17">Na(+)-NQR subunit C</shortName>
        <shortName evidence="16 17">Na(+)-translocating NQR subunit C</shortName>
        <ecNumber evidence="16 17">7.2.1.1</ecNumber>
    </recommendedName>
    <alternativeName>
        <fullName evidence="16 17">NQR complex subunit C</fullName>
    </alternativeName>
    <alternativeName>
        <fullName evidence="16 17">NQR-1 subunit C</fullName>
    </alternativeName>
</protein>
<feature type="compositionally biased region" description="Basic and acidic residues" evidence="18">
    <location>
        <begin position="87"/>
        <end position="101"/>
    </location>
</feature>
<evidence type="ECO:0000256" key="6">
    <source>
        <dbReference type="ARBA" id="ARBA00022643"/>
    </source>
</evidence>
<feature type="transmembrane region" description="Helical" evidence="16">
    <location>
        <begin position="12"/>
        <end position="33"/>
    </location>
</feature>
<feature type="modified residue" description="FMN phosphoryl threonine" evidence="16">
    <location>
        <position position="230"/>
    </location>
</feature>
<dbReference type="Pfam" id="PF04205">
    <property type="entry name" value="FMN_bind"/>
    <property type="match status" value="1"/>
</dbReference>
<evidence type="ECO:0000259" key="19">
    <source>
        <dbReference type="SMART" id="SM00900"/>
    </source>
</evidence>
<keyword evidence="11 16" id="KW-0915">Sodium</keyword>
<keyword evidence="6 16" id="KW-0288">FMN</keyword>
<dbReference type="Proteomes" id="UP000292302">
    <property type="component" value="Unassembled WGS sequence"/>
</dbReference>
<dbReference type="GO" id="GO:0010181">
    <property type="term" value="F:FMN binding"/>
    <property type="evidence" value="ECO:0007669"/>
    <property type="project" value="UniProtKB-UniRule"/>
</dbReference>
<dbReference type="InterPro" id="IPR007329">
    <property type="entry name" value="FMN-bd"/>
</dbReference>
<feature type="domain" description="FMN-binding" evidence="19">
    <location>
        <begin position="147"/>
        <end position="247"/>
    </location>
</feature>
<comment type="subunit">
    <text evidence="16 17">Composed of six subunits; NqrA, NqrB, NqrC, NqrD, NqrE and NqrF.</text>
</comment>